<dbReference type="InterPro" id="IPR001245">
    <property type="entry name" value="Ser-Thr/Tyr_kinase_cat_dom"/>
</dbReference>
<dbReference type="Gene3D" id="3.30.200.20">
    <property type="entry name" value="Phosphorylase Kinase, domain 1"/>
    <property type="match status" value="1"/>
</dbReference>
<dbReference type="PROSITE" id="PS00107">
    <property type="entry name" value="PROTEIN_KINASE_ATP"/>
    <property type="match status" value="1"/>
</dbReference>
<dbReference type="PANTHER" id="PTHR47989:SF9">
    <property type="entry name" value="PROTEIN KINASE SUPERFAMILY PROTEIN"/>
    <property type="match status" value="1"/>
</dbReference>
<dbReference type="Proteomes" id="UP000593562">
    <property type="component" value="Unassembled WGS sequence"/>
</dbReference>
<dbReference type="EMBL" id="JAAARO010000004">
    <property type="protein sequence ID" value="KAF5748475.1"/>
    <property type="molecule type" value="Genomic_DNA"/>
</dbReference>
<keyword evidence="2" id="KW-0808">Transferase</keyword>
<keyword evidence="8" id="KW-1133">Transmembrane helix</keyword>
<keyword evidence="3 6" id="KW-0547">Nucleotide-binding</keyword>
<dbReference type="Pfam" id="PF23180">
    <property type="entry name" value="ALE2_N"/>
    <property type="match status" value="1"/>
</dbReference>
<evidence type="ECO:0000313" key="11">
    <source>
        <dbReference type="EMBL" id="KAF5748475.1"/>
    </source>
</evidence>
<dbReference type="InterPro" id="IPR011009">
    <property type="entry name" value="Kinase-like_dom_sf"/>
</dbReference>
<evidence type="ECO:0000313" key="12">
    <source>
        <dbReference type="Proteomes" id="UP000593562"/>
    </source>
</evidence>
<dbReference type="FunCoup" id="A0A7J7DQ54">
    <property type="interactions" value="1052"/>
</dbReference>
<feature type="compositionally biased region" description="Low complexity" evidence="7">
    <location>
        <begin position="71"/>
        <end position="86"/>
    </location>
</feature>
<keyword evidence="11" id="KW-0675">Receptor</keyword>
<dbReference type="CDD" id="cd14066">
    <property type="entry name" value="STKc_IRAK"/>
    <property type="match status" value="1"/>
</dbReference>
<keyword evidence="1" id="KW-0723">Serine/threonine-protein kinase</keyword>
<reference evidence="11 12" key="1">
    <citation type="journal article" date="2020" name="Nat. Commun.">
        <title>Genome of Tripterygium wilfordii and identification of cytochrome P450 involved in triptolide biosynthesis.</title>
        <authorList>
            <person name="Tu L."/>
            <person name="Su P."/>
            <person name="Zhang Z."/>
            <person name="Gao L."/>
            <person name="Wang J."/>
            <person name="Hu T."/>
            <person name="Zhou J."/>
            <person name="Zhang Y."/>
            <person name="Zhao Y."/>
            <person name="Liu Y."/>
            <person name="Song Y."/>
            <person name="Tong Y."/>
            <person name="Lu Y."/>
            <person name="Yang J."/>
            <person name="Xu C."/>
            <person name="Jia M."/>
            <person name="Peters R.J."/>
            <person name="Huang L."/>
            <person name="Gao W."/>
        </authorList>
    </citation>
    <scope>NUCLEOTIDE SEQUENCE [LARGE SCALE GENOMIC DNA]</scope>
    <source>
        <strain evidence="12">cv. XIE 37</strain>
        <tissue evidence="11">Leaf</tissue>
    </source>
</reference>
<feature type="compositionally biased region" description="Polar residues" evidence="7">
    <location>
        <begin position="161"/>
        <end position="176"/>
    </location>
</feature>
<evidence type="ECO:0000259" key="10">
    <source>
        <dbReference type="PROSITE" id="PS50011"/>
    </source>
</evidence>
<dbReference type="InterPro" id="IPR017441">
    <property type="entry name" value="Protein_kinase_ATP_BS"/>
</dbReference>
<dbReference type="GO" id="GO:0004674">
    <property type="term" value="F:protein serine/threonine kinase activity"/>
    <property type="evidence" value="ECO:0007669"/>
    <property type="project" value="UniProtKB-KW"/>
</dbReference>
<gene>
    <name evidence="11" type="ORF">HS088_TW04G00429</name>
</gene>
<feature type="compositionally biased region" description="Low complexity" evidence="7">
    <location>
        <begin position="130"/>
        <end position="141"/>
    </location>
</feature>
<feature type="compositionally biased region" description="Pro residues" evidence="7">
    <location>
        <begin position="100"/>
        <end position="113"/>
    </location>
</feature>
<keyword evidence="4 11" id="KW-0418">Kinase</keyword>
<evidence type="ECO:0000256" key="9">
    <source>
        <dbReference type="SAM" id="SignalP"/>
    </source>
</evidence>
<feature type="chain" id="PRO_5029843509" evidence="9">
    <location>
        <begin position="31"/>
        <end position="1101"/>
    </location>
</feature>
<evidence type="ECO:0000256" key="7">
    <source>
        <dbReference type="SAM" id="MobiDB-lite"/>
    </source>
</evidence>
<evidence type="ECO:0000256" key="2">
    <source>
        <dbReference type="ARBA" id="ARBA00022679"/>
    </source>
</evidence>
<dbReference type="GO" id="GO:0005524">
    <property type="term" value="F:ATP binding"/>
    <property type="evidence" value="ECO:0007669"/>
    <property type="project" value="UniProtKB-UniRule"/>
</dbReference>
<keyword evidence="8" id="KW-0812">Transmembrane</keyword>
<dbReference type="OrthoDB" id="1901798at2759"/>
<accession>A0A7J7DQ54</accession>
<evidence type="ECO:0000256" key="3">
    <source>
        <dbReference type="ARBA" id="ARBA00022741"/>
    </source>
</evidence>
<protein>
    <submittedName>
        <fullName evidence="11">Receptor-like serine/threonine-protein kinase ALE2 isoform X6</fullName>
    </submittedName>
</protein>
<dbReference type="Gene3D" id="1.10.510.10">
    <property type="entry name" value="Transferase(Phosphotransferase) domain 1"/>
    <property type="match status" value="1"/>
</dbReference>
<dbReference type="InterPro" id="IPR057597">
    <property type="entry name" value="ALE2_N"/>
</dbReference>
<proteinExistence type="predicted"/>
<feature type="signal peptide" evidence="9">
    <location>
        <begin position="1"/>
        <end position="30"/>
    </location>
</feature>
<dbReference type="PROSITE" id="PS00108">
    <property type="entry name" value="PROTEIN_KINASE_ST"/>
    <property type="match status" value="1"/>
</dbReference>
<dbReference type="SUPFAM" id="SSF56112">
    <property type="entry name" value="Protein kinase-like (PK-like)"/>
    <property type="match status" value="1"/>
</dbReference>
<name>A0A7J7DQ54_TRIWF</name>
<dbReference type="FunFam" id="1.10.510.10:FF:000051">
    <property type="entry name" value="Receptor-like serine/threonine-protein kinase ALE2"/>
    <property type="match status" value="1"/>
</dbReference>
<dbReference type="PANTHER" id="PTHR47989">
    <property type="entry name" value="OS01G0750732 PROTEIN"/>
    <property type="match status" value="1"/>
</dbReference>
<evidence type="ECO:0000256" key="4">
    <source>
        <dbReference type="ARBA" id="ARBA00022777"/>
    </source>
</evidence>
<feature type="compositionally biased region" description="Polar residues" evidence="7">
    <location>
        <begin position="243"/>
        <end position="258"/>
    </location>
</feature>
<feature type="region of interest" description="Disordered" evidence="7">
    <location>
        <begin position="54"/>
        <end position="423"/>
    </location>
</feature>
<evidence type="ECO:0000256" key="5">
    <source>
        <dbReference type="ARBA" id="ARBA00022840"/>
    </source>
</evidence>
<evidence type="ECO:0000256" key="6">
    <source>
        <dbReference type="PROSITE-ProRule" id="PRU10141"/>
    </source>
</evidence>
<dbReference type="AlphaFoldDB" id="A0A7J7DQ54"/>
<comment type="caution">
    <text evidence="11">The sequence shown here is derived from an EMBL/GenBank/DDBJ whole genome shotgun (WGS) entry which is preliminary data.</text>
</comment>
<feature type="transmembrane region" description="Helical" evidence="8">
    <location>
        <begin position="612"/>
        <end position="637"/>
    </location>
</feature>
<feature type="domain" description="Protein kinase" evidence="10">
    <location>
        <begin position="705"/>
        <end position="980"/>
    </location>
</feature>
<keyword evidence="9" id="KW-0732">Signal</keyword>
<organism evidence="11 12">
    <name type="scientific">Tripterygium wilfordii</name>
    <name type="common">Thunder God vine</name>
    <dbReference type="NCBI Taxonomy" id="458696"/>
    <lineage>
        <taxon>Eukaryota</taxon>
        <taxon>Viridiplantae</taxon>
        <taxon>Streptophyta</taxon>
        <taxon>Embryophyta</taxon>
        <taxon>Tracheophyta</taxon>
        <taxon>Spermatophyta</taxon>
        <taxon>Magnoliopsida</taxon>
        <taxon>eudicotyledons</taxon>
        <taxon>Gunneridae</taxon>
        <taxon>Pentapetalae</taxon>
        <taxon>rosids</taxon>
        <taxon>fabids</taxon>
        <taxon>Celastrales</taxon>
        <taxon>Celastraceae</taxon>
        <taxon>Tripterygium</taxon>
    </lineage>
</organism>
<sequence>MGLLVEVPVILRLLKLSVICTLFTVHGSTGYDIFPLPADLSDILFVESTPAPVSWSSNSPGSAPQHHGSGLLAPLASPPLMSTPSSRTKGLVPSLSPSTPMEPTPHDAAPPPLTDQGDSPSLSPRVPFVSPSNPTATPPSNIHADAPSLLPGAPGEKTPAGNASISVPVATPTSFPQIAPAINLSTPGTFPPTAHQRNASKREAPVEEPIAPGTFSPSPGSQERNESNNKAPGAPGPTVDPSIPTTLPPTSHQRNESNYEAPKVAPVAPAPPTRGDSPPIHHRRNAYDDKAPAISPTTPVADPDVSPASTPGVDWEKGGVPVAAPPNDIPKLLPPVNHLPTKGPAEPPAFIPSSGRRQNSPAHSPFDPGSLLSPSRHPFPPSMSHASPAPSPFPSSESGWTKTVPILSPKVSPSGPSPRSPKIPFLPPIQALPPPPPNEDCSSTVCTEPYTNTPSGSPCGCVWPMQVGLRLSVALYTFFPLVSQLAEEMATGVFMKQSQVHIIGANAASQQPEKTIVLVDLVPLDDTFDNTTAFLTYQRFWHKRVVINPSLFGEYDVLYVRYPGLPPSPPSAQSITMIDGGPFSANGNNARAIKPLGVDVRNRQHKDGLSGGIIAVIVLSVLVAVVLCGAIACVLLFKHRDHASQPGSTQQSLPATVLKPSGTTGSIIGSGISSTSLSFASSIAPYTGSAKTFSTTDIEKATDNFNPLRVLGEGGFGRVYSGVLEDGTKVAVKVLKRDDQQGGREFLAEVEMLSRLHHRNLVKLIGICTEERSRCLVYELIPNGSVESHLHGIDKEAPLDWDARVKIALGAARGLAYLHEDSSPRVIHRDFKSSNILLEHDFTPKVSDFGLARAAMDEENKHVSTRVMGTFGYVAPEYAMTGHLLVKSDVYSYGVVLLELLTGRKPVDMSQLPGQENLVAWARPLLTSREGLETIVDPCLGPDVSFDSISKVAAIASMCVQSEVSHRPFMGEVVQALKLVCNECDEAKEVGSRTSSRENLSMDLDTGVSTGSRQLPDPLQSQYHMPHYDFGPDTEMGLSASDLFSAPARLDRQASGSFRRYSSSGPLRTGRGRQFWQTIRGLTGGSVSEHGVMFKVQPSSH</sequence>
<dbReference type="FunFam" id="3.30.200.20:FF:000146">
    <property type="entry name" value="receptor-like serine/threonine-protein kinase ALE2"/>
    <property type="match status" value="1"/>
</dbReference>
<dbReference type="Pfam" id="PF07714">
    <property type="entry name" value="PK_Tyr_Ser-Thr"/>
    <property type="match status" value="1"/>
</dbReference>
<feature type="binding site" evidence="6">
    <location>
        <position position="733"/>
    </location>
    <ligand>
        <name>ATP</name>
        <dbReference type="ChEBI" id="CHEBI:30616"/>
    </ligand>
</feature>
<evidence type="ECO:0000256" key="8">
    <source>
        <dbReference type="SAM" id="Phobius"/>
    </source>
</evidence>
<evidence type="ECO:0000256" key="1">
    <source>
        <dbReference type="ARBA" id="ARBA00022527"/>
    </source>
</evidence>
<feature type="compositionally biased region" description="Low complexity" evidence="7">
    <location>
        <begin position="382"/>
        <end position="398"/>
    </location>
</feature>
<dbReference type="InParanoid" id="A0A7J7DQ54"/>
<dbReference type="InterPro" id="IPR008271">
    <property type="entry name" value="Ser/Thr_kinase_AS"/>
</dbReference>
<keyword evidence="12" id="KW-1185">Reference proteome</keyword>
<keyword evidence="8" id="KW-0472">Membrane</keyword>
<dbReference type="PROSITE" id="PS50011">
    <property type="entry name" value="PROTEIN_KINASE_DOM"/>
    <property type="match status" value="1"/>
</dbReference>
<dbReference type="InterPro" id="IPR000719">
    <property type="entry name" value="Prot_kinase_dom"/>
</dbReference>
<keyword evidence="5 6" id="KW-0067">ATP-binding</keyword>